<comment type="caution">
    <text evidence="1">The sequence shown here is derived from an EMBL/GenBank/DDBJ whole genome shotgun (WGS) entry which is preliminary data.</text>
</comment>
<dbReference type="EMBL" id="AGNL01019105">
    <property type="protein sequence ID" value="EJK62124.1"/>
    <property type="molecule type" value="Genomic_DNA"/>
</dbReference>
<evidence type="ECO:0000313" key="1">
    <source>
        <dbReference type="EMBL" id="EJK62124.1"/>
    </source>
</evidence>
<evidence type="ECO:0000313" key="2">
    <source>
        <dbReference type="Proteomes" id="UP000266841"/>
    </source>
</evidence>
<protein>
    <submittedName>
        <fullName evidence="1">Uncharacterized protein</fullName>
    </submittedName>
</protein>
<feature type="non-terminal residue" evidence="1">
    <location>
        <position position="1"/>
    </location>
</feature>
<proteinExistence type="predicted"/>
<name>K0SB27_THAOC</name>
<organism evidence="1 2">
    <name type="scientific">Thalassiosira oceanica</name>
    <name type="common">Marine diatom</name>
    <dbReference type="NCBI Taxonomy" id="159749"/>
    <lineage>
        <taxon>Eukaryota</taxon>
        <taxon>Sar</taxon>
        <taxon>Stramenopiles</taxon>
        <taxon>Ochrophyta</taxon>
        <taxon>Bacillariophyta</taxon>
        <taxon>Coscinodiscophyceae</taxon>
        <taxon>Thalassiosirophycidae</taxon>
        <taxon>Thalassiosirales</taxon>
        <taxon>Thalassiosiraceae</taxon>
        <taxon>Thalassiosira</taxon>
    </lineage>
</organism>
<reference evidence="1 2" key="1">
    <citation type="journal article" date="2012" name="Genome Biol.">
        <title>Genome and low-iron response of an oceanic diatom adapted to chronic iron limitation.</title>
        <authorList>
            <person name="Lommer M."/>
            <person name="Specht M."/>
            <person name="Roy A.S."/>
            <person name="Kraemer L."/>
            <person name="Andreson R."/>
            <person name="Gutowska M.A."/>
            <person name="Wolf J."/>
            <person name="Bergner S.V."/>
            <person name="Schilhabel M.B."/>
            <person name="Klostermeier U.C."/>
            <person name="Beiko R.G."/>
            <person name="Rosenstiel P."/>
            <person name="Hippler M."/>
            <person name="Laroche J."/>
        </authorList>
    </citation>
    <scope>NUCLEOTIDE SEQUENCE [LARGE SCALE GENOMIC DNA]</scope>
    <source>
        <strain evidence="1 2">CCMP1005</strain>
    </source>
</reference>
<sequence length="139" mass="15760">KRKTKAREVIANANARKVDAARVTLDNAEVKRQRDNERLACRHREAARARNANNVNVPKAEKAFKKVDKELKEATKAANKQWVSGYSLSYWLEREKLEGYSPADVTTSCFARTLPSGRTPIPPPAELQSMGYTFCRRPQ</sequence>
<gene>
    <name evidence="1" type="ORF">THAOC_17277</name>
</gene>
<dbReference type="AlphaFoldDB" id="K0SB27"/>
<keyword evidence="2" id="KW-1185">Reference proteome</keyword>
<dbReference type="Proteomes" id="UP000266841">
    <property type="component" value="Unassembled WGS sequence"/>
</dbReference>
<accession>K0SB27</accession>